<evidence type="ECO:0000313" key="10">
    <source>
        <dbReference type="EMBL" id="EAT12023.1"/>
    </source>
</evidence>
<comment type="catalytic activity">
    <reaction evidence="5 9">
        <text>N(7)-methyl-GTP + H2O = N(7)-methyl-GMP + diphosphate + H(+)</text>
        <dbReference type="Rhea" id="RHEA:58744"/>
        <dbReference type="ChEBI" id="CHEBI:15377"/>
        <dbReference type="ChEBI" id="CHEBI:15378"/>
        <dbReference type="ChEBI" id="CHEBI:33019"/>
        <dbReference type="ChEBI" id="CHEBI:58285"/>
        <dbReference type="ChEBI" id="CHEBI:87133"/>
    </reaction>
</comment>
<keyword evidence="4 9" id="KW-0546">Nucleotide metabolism</keyword>
<dbReference type="NCBIfam" id="TIGR00172">
    <property type="entry name" value="maf"/>
    <property type="match status" value="1"/>
</dbReference>
<proteinExistence type="inferred from homology"/>
<feature type="active site" description="Proton acceptor" evidence="9">
    <location>
        <position position="69"/>
    </location>
</feature>
<dbReference type="HOGENOM" id="CLU_040416_1_0_6"/>
<dbReference type="CDD" id="cd00555">
    <property type="entry name" value="Maf"/>
    <property type="match status" value="1"/>
</dbReference>
<organism evidence="10 11">
    <name type="scientific">Bermanella marisrubri</name>
    <dbReference type="NCBI Taxonomy" id="207949"/>
    <lineage>
        <taxon>Bacteria</taxon>
        <taxon>Pseudomonadati</taxon>
        <taxon>Pseudomonadota</taxon>
        <taxon>Gammaproteobacteria</taxon>
        <taxon>Oceanospirillales</taxon>
        <taxon>Oceanospirillaceae</taxon>
        <taxon>Bermanella</taxon>
    </lineage>
</organism>
<accession>Q1N1M7</accession>
<feature type="site" description="Important for substrate specificity" evidence="9">
    <location>
        <position position="12"/>
    </location>
</feature>
<dbReference type="GO" id="GO:0047429">
    <property type="term" value="F:nucleoside triphosphate diphosphatase activity"/>
    <property type="evidence" value="ECO:0007669"/>
    <property type="project" value="InterPro"/>
</dbReference>
<dbReference type="Gene3D" id="3.90.950.10">
    <property type="match status" value="1"/>
</dbReference>
<gene>
    <name evidence="10" type="ORF">RED65_03255</name>
</gene>
<evidence type="ECO:0000256" key="1">
    <source>
        <dbReference type="ARBA" id="ARBA00004496"/>
    </source>
</evidence>
<dbReference type="PANTHER" id="PTHR43213:SF10">
    <property type="entry name" value="7-METHYL-GTP PYROPHOSPHATASE"/>
    <property type="match status" value="1"/>
</dbReference>
<dbReference type="PIRSF" id="PIRSF006305">
    <property type="entry name" value="Maf"/>
    <property type="match status" value="1"/>
</dbReference>
<evidence type="ECO:0000313" key="11">
    <source>
        <dbReference type="Proteomes" id="UP000004263"/>
    </source>
</evidence>
<keyword evidence="11" id="KW-1185">Reference proteome</keyword>
<dbReference type="InterPro" id="IPR003697">
    <property type="entry name" value="Maf-like"/>
</dbReference>
<comment type="subcellular location">
    <subcellularLocation>
        <location evidence="1 9">Cytoplasm</location>
    </subcellularLocation>
</comment>
<dbReference type="PANTHER" id="PTHR43213">
    <property type="entry name" value="BIFUNCTIONAL DTTP/UTP PYROPHOSPHATASE/METHYLTRANSFERASE PROTEIN-RELATED"/>
    <property type="match status" value="1"/>
</dbReference>
<evidence type="ECO:0000256" key="5">
    <source>
        <dbReference type="ARBA" id="ARBA00050213"/>
    </source>
</evidence>
<comment type="similarity">
    <text evidence="7 9">Belongs to the Maf family. YceF subfamily.</text>
</comment>
<evidence type="ECO:0000256" key="9">
    <source>
        <dbReference type="HAMAP-Rule" id="MF_00528"/>
    </source>
</evidence>
<comment type="function">
    <text evidence="6 9">Nucleoside triphosphate pyrophosphatase that hydrolyzes 7-methyl-GTP (m(7)GTP). May have a dual role in cell division arrest and in preventing the incorporation of modified nucleotides into cellular nucleic acids.</text>
</comment>
<keyword evidence="3 9" id="KW-0378">Hydrolase</keyword>
<evidence type="ECO:0000256" key="2">
    <source>
        <dbReference type="ARBA" id="ARBA00022490"/>
    </source>
</evidence>
<evidence type="ECO:0000256" key="4">
    <source>
        <dbReference type="ARBA" id="ARBA00023080"/>
    </source>
</evidence>
<evidence type="ECO:0000256" key="6">
    <source>
        <dbReference type="ARBA" id="ARBA00053369"/>
    </source>
</evidence>
<dbReference type="EC" id="3.6.1.-" evidence="9"/>
<dbReference type="InterPro" id="IPR029001">
    <property type="entry name" value="ITPase-like_fam"/>
</dbReference>
<comment type="caution">
    <text evidence="9">Lacks conserved residue(s) required for the propagation of feature annotation.</text>
</comment>
<dbReference type="GO" id="GO:0005737">
    <property type="term" value="C:cytoplasm"/>
    <property type="evidence" value="ECO:0007669"/>
    <property type="project" value="UniProtKB-SubCell"/>
</dbReference>
<dbReference type="AlphaFoldDB" id="Q1N1M7"/>
<keyword evidence="2 9" id="KW-0963">Cytoplasm</keyword>
<protein>
    <recommendedName>
        <fullName evidence="8 9">7-methyl-GTP pyrophosphatase</fullName>
        <shortName evidence="9">m(7)GTP pyrophosphatase</shortName>
        <ecNumber evidence="9">3.6.1.-</ecNumber>
    </recommendedName>
</protein>
<dbReference type="RefSeq" id="WP_007018983.1">
    <property type="nucleotide sequence ID" value="NZ_CH724120.1"/>
</dbReference>
<dbReference type="GO" id="GO:0009117">
    <property type="term" value="P:nucleotide metabolic process"/>
    <property type="evidence" value="ECO:0007669"/>
    <property type="project" value="UniProtKB-KW"/>
</dbReference>
<dbReference type="STRING" id="207949.RED65_03255"/>
<feature type="site" description="Important for substrate specificity" evidence="9">
    <location>
        <position position="70"/>
    </location>
</feature>
<dbReference type="HAMAP" id="MF_00528">
    <property type="entry name" value="Maf"/>
    <property type="match status" value="1"/>
</dbReference>
<evidence type="ECO:0000256" key="3">
    <source>
        <dbReference type="ARBA" id="ARBA00022801"/>
    </source>
</evidence>
<feature type="site" description="Important for substrate specificity" evidence="9">
    <location>
        <position position="154"/>
    </location>
</feature>
<name>Q1N1M7_9GAMM</name>
<dbReference type="Pfam" id="PF02545">
    <property type="entry name" value="Maf"/>
    <property type="match status" value="1"/>
</dbReference>
<dbReference type="Proteomes" id="UP000004263">
    <property type="component" value="Unassembled WGS sequence"/>
</dbReference>
<dbReference type="SUPFAM" id="SSF52972">
    <property type="entry name" value="ITPase-like"/>
    <property type="match status" value="1"/>
</dbReference>
<evidence type="ECO:0000256" key="8">
    <source>
        <dbReference type="ARBA" id="ARBA00068163"/>
    </source>
</evidence>
<evidence type="ECO:0000256" key="7">
    <source>
        <dbReference type="ARBA" id="ARBA00060749"/>
    </source>
</evidence>
<comment type="cofactor">
    <cofactor evidence="9">
        <name>a divalent metal cation</name>
        <dbReference type="ChEBI" id="CHEBI:60240"/>
    </cofactor>
</comment>
<dbReference type="OrthoDB" id="9813694at2"/>
<reference evidence="10 11" key="1">
    <citation type="submission" date="2006-03" db="EMBL/GenBank/DDBJ databases">
        <authorList>
            <person name="Pinhassi J."/>
            <person name="Pedros-Alio C."/>
            <person name="Ferriera S."/>
            <person name="Johnson J."/>
            <person name="Kravitz S."/>
            <person name="Halpern A."/>
            <person name="Remington K."/>
            <person name="Beeson K."/>
            <person name="Tran B."/>
            <person name="Rogers Y.-H."/>
            <person name="Friedman R."/>
            <person name="Venter J.C."/>
        </authorList>
    </citation>
    <scope>NUCLEOTIDE SEQUENCE [LARGE SCALE GENOMIC DNA]</scope>
    <source>
        <strain evidence="10 11">RED65</strain>
    </source>
</reference>
<dbReference type="FunFam" id="3.90.950.10:FF:000005">
    <property type="entry name" value="7-methyl-GTP pyrophosphatase"/>
    <property type="match status" value="1"/>
</dbReference>
<comment type="caution">
    <text evidence="10">The sequence shown here is derived from an EMBL/GenBank/DDBJ whole genome shotgun (WGS) entry which is preliminary data.</text>
</comment>
<sequence>MPRLILGSSSPFRRELLEKLDLSFECDSPDIDETPLKNEKPEDMVARLAKAKAMAIAERNPQSIIIASDQCATLDGEIIGKPGDHENAVAQLQKASGRCVTFYTSLCVYNGQNEVSEEIVEPFYVYFRELNDQQIENYLQKEQPYNCAGSFKSEGLGISLFDRLEGSDPNTLIGLPLIQLIRMLEKFHIKVI</sequence>
<dbReference type="EMBL" id="AAQH01000010">
    <property type="protein sequence ID" value="EAT12023.1"/>
    <property type="molecule type" value="Genomic_DNA"/>
</dbReference>